<keyword evidence="1" id="KW-0614">Plasmid</keyword>
<name>A0ABY9HVC8_9ACTN</name>
<geneLocation type="plasmid" evidence="1 2">
    <name>unnamed1</name>
</geneLocation>
<evidence type="ECO:0000313" key="2">
    <source>
        <dbReference type="Proteomes" id="UP001239522"/>
    </source>
</evidence>
<organism evidence="1 2">
    <name type="scientific">Streptomyces castrisilvae</name>
    <dbReference type="NCBI Taxonomy" id="3033811"/>
    <lineage>
        <taxon>Bacteria</taxon>
        <taxon>Bacillati</taxon>
        <taxon>Actinomycetota</taxon>
        <taxon>Actinomycetes</taxon>
        <taxon>Kitasatosporales</taxon>
        <taxon>Streptomycetaceae</taxon>
        <taxon>Streptomyces</taxon>
    </lineage>
</organism>
<keyword evidence="2" id="KW-1185">Reference proteome</keyword>
<dbReference type="RefSeq" id="WP_306061617.1">
    <property type="nucleotide sequence ID" value="NZ_CP120998.1"/>
</dbReference>
<sequence>MRDLDISEYGAGDLLRVERGRADAEEVAALTVLLLGLRARGRQRDGERLEPEWPRWPEPRAAYRAPGSWR</sequence>
<protein>
    <submittedName>
        <fullName evidence="1">Acyl-CoA carboxylase subunit epsilon</fullName>
    </submittedName>
</protein>
<gene>
    <name evidence="1" type="ORF">P8A18_33920</name>
</gene>
<accession>A0ABY9HVC8</accession>
<reference evidence="1 2" key="1">
    <citation type="submission" date="2023-03" db="EMBL/GenBank/DDBJ databases">
        <title>Isolation and description of six Streptomyces strains from soil environments, able to metabolize different microbial glucans.</title>
        <authorList>
            <person name="Widen T."/>
            <person name="Larsbrink J."/>
        </authorList>
    </citation>
    <scope>NUCLEOTIDE SEQUENCE [LARGE SCALE GENOMIC DNA]</scope>
    <source>
        <strain evidence="1 2">Mut1</strain>
        <plasmid evidence="1 2">unnamed1</plasmid>
    </source>
</reference>
<dbReference type="Pfam" id="PF13822">
    <property type="entry name" value="ACC_epsilon"/>
    <property type="match status" value="1"/>
</dbReference>
<dbReference type="InterPro" id="IPR032716">
    <property type="entry name" value="ACC_epsilon"/>
</dbReference>
<proteinExistence type="predicted"/>
<dbReference type="Proteomes" id="UP001239522">
    <property type="component" value="Plasmid unnamed1"/>
</dbReference>
<evidence type="ECO:0000313" key="1">
    <source>
        <dbReference type="EMBL" id="WLQ38515.1"/>
    </source>
</evidence>
<dbReference type="EMBL" id="CP120998">
    <property type="protein sequence ID" value="WLQ38515.1"/>
    <property type="molecule type" value="Genomic_DNA"/>
</dbReference>